<sequence length="455" mass="48950">MDLSAYWSHVKRAVKAPGGHVEGTAHCFLRNLLGRPTHADPSRASSTIRAGKRTLSAQESSVVCTVAHCFLRALSSRALQRRLHSAWSAQDGAPTKEQLHERFVKMVSSLYDSFDAELREVSRNSGAILSESGGQCVPTLVDAVLSLVYGRTPFNMLRPSMSTLLMGQQTPGSAADALNSAFRAFTAQVREAVIASAVRHHRPFQRSGATGSVGAATQHAWNRRWLLQPSSIQVMNSGSGGLQDAHHDLFLVDVAHLVCEFGCVDVTVGDDSRILSLRSALLSTSDTSTPSMDLVLDGHLRVFRVLPSGLSSMIPTGSCWSVGDYAAELSSGGETLYLDLFAFAEGREAARDDDDAGVAARRVSLSMRLEQVFSARDAVGTARSSDFVLSVQATVNVSTFRSSGRSDSGEKNTSKLSEMPSSHRARAWSEMGAAELIRSLPVSSALAGWQLRDVR</sequence>
<dbReference type="EMBL" id="QXGD01002458">
    <property type="protein sequence ID" value="KAE9188372.1"/>
    <property type="molecule type" value="Genomic_DNA"/>
</dbReference>
<evidence type="ECO:0000313" key="3">
    <source>
        <dbReference type="Proteomes" id="UP000440367"/>
    </source>
</evidence>
<name>A0A6A3WNM3_9STRA</name>
<gene>
    <name evidence="2" type="ORF">PF002_g25328</name>
</gene>
<comment type="caution">
    <text evidence="2">The sequence shown here is derived from an EMBL/GenBank/DDBJ whole genome shotgun (WGS) entry which is preliminary data.</text>
</comment>
<accession>A0A6A3WNM3</accession>
<proteinExistence type="predicted"/>
<protein>
    <submittedName>
        <fullName evidence="2">Uncharacterized protein</fullName>
    </submittedName>
</protein>
<evidence type="ECO:0000256" key="1">
    <source>
        <dbReference type="SAM" id="MobiDB-lite"/>
    </source>
</evidence>
<reference evidence="2 3" key="1">
    <citation type="submission" date="2018-08" db="EMBL/GenBank/DDBJ databases">
        <title>Genomic investigation of the strawberry pathogen Phytophthora fragariae indicates pathogenicity is determined by transcriptional variation in three key races.</title>
        <authorList>
            <person name="Adams T.M."/>
            <person name="Armitage A.D."/>
            <person name="Sobczyk M.K."/>
            <person name="Bates H.J."/>
            <person name="Dunwell J.M."/>
            <person name="Nellist C.F."/>
            <person name="Harrison R.J."/>
        </authorList>
    </citation>
    <scope>NUCLEOTIDE SEQUENCE [LARGE SCALE GENOMIC DNA]</scope>
    <source>
        <strain evidence="2 3">BC-1</strain>
    </source>
</reference>
<feature type="region of interest" description="Disordered" evidence="1">
    <location>
        <begin position="400"/>
        <end position="423"/>
    </location>
</feature>
<evidence type="ECO:0000313" key="2">
    <source>
        <dbReference type="EMBL" id="KAE9188372.1"/>
    </source>
</evidence>
<organism evidence="2 3">
    <name type="scientific">Phytophthora fragariae</name>
    <dbReference type="NCBI Taxonomy" id="53985"/>
    <lineage>
        <taxon>Eukaryota</taxon>
        <taxon>Sar</taxon>
        <taxon>Stramenopiles</taxon>
        <taxon>Oomycota</taxon>
        <taxon>Peronosporomycetes</taxon>
        <taxon>Peronosporales</taxon>
        <taxon>Peronosporaceae</taxon>
        <taxon>Phytophthora</taxon>
    </lineage>
</organism>
<dbReference type="Proteomes" id="UP000440367">
    <property type="component" value="Unassembled WGS sequence"/>
</dbReference>
<dbReference type="AlphaFoldDB" id="A0A6A3WNM3"/>